<gene>
    <name evidence="1" type="ORF">ARALYDRAFT_675574</name>
</gene>
<proteinExistence type="predicted"/>
<reference evidence="2" key="1">
    <citation type="journal article" date="2011" name="Nat. Genet.">
        <title>The Arabidopsis lyrata genome sequence and the basis of rapid genome size change.</title>
        <authorList>
            <person name="Hu T.T."/>
            <person name="Pattyn P."/>
            <person name="Bakker E.G."/>
            <person name="Cao J."/>
            <person name="Cheng J.-F."/>
            <person name="Clark R.M."/>
            <person name="Fahlgren N."/>
            <person name="Fawcett J.A."/>
            <person name="Grimwood J."/>
            <person name="Gundlach H."/>
            <person name="Haberer G."/>
            <person name="Hollister J.D."/>
            <person name="Ossowski S."/>
            <person name="Ottilar R.P."/>
            <person name="Salamov A.A."/>
            <person name="Schneeberger K."/>
            <person name="Spannagl M."/>
            <person name="Wang X."/>
            <person name="Yang L."/>
            <person name="Nasrallah M.E."/>
            <person name="Bergelson J."/>
            <person name="Carrington J.C."/>
            <person name="Gaut B.S."/>
            <person name="Schmutz J."/>
            <person name="Mayer K.F.X."/>
            <person name="Van de Peer Y."/>
            <person name="Grigoriev I.V."/>
            <person name="Nordborg M."/>
            <person name="Weigel D."/>
            <person name="Guo Y.-L."/>
        </authorList>
    </citation>
    <scope>NUCLEOTIDE SEQUENCE [LARGE SCALE GENOMIC DNA]</scope>
    <source>
        <strain evidence="2">cv. MN47</strain>
    </source>
</reference>
<dbReference type="Gramene" id="Al_scaffold_0002_724">
    <property type="protein sequence ID" value="Al_scaffold_0002_724"/>
    <property type="gene ID" value="Al_scaffold_0002_724"/>
</dbReference>
<dbReference type="EMBL" id="GL348714">
    <property type="protein sequence ID" value="EFH64516.1"/>
    <property type="molecule type" value="Genomic_DNA"/>
</dbReference>
<dbReference type="eggNOG" id="KOG1922">
    <property type="taxonomic scope" value="Eukaryota"/>
</dbReference>
<sequence length="88" mass="9824">MELSKTQTVHSKLGKSGTQFWQGNLTNVRWPNAKLAHEKEKDYRRMGLDLVSCLNTKLRSVKKTATIDLKGLVTSVSNLRDGLGPLDV</sequence>
<dbReference type="AlphaFoldDB" id="D7KYJ8"/>
<dbReference type="STRING" id="81972.D7KYJ8"/>
<evidence type="ECO:0000313" key="2">
    <source>
        <dbReference type="Proteomes" id="UP000008694"/>
    </source>
</evidence>
<protein>
    <submittedName>
        <fullName evidence="1">Predicted protein</fullName>
    </submittedName>
</protein>
<name>D7KYJ8_ARALL</name>
<organism evidence="2">
    <name type="scientific">Arabidopsis lyrata subsp. lyrata</name>
    <name type="common">Lyre-leaved rock-cress</name>
    <dbReference type="NCBI Taxonomy" id="81972"/>
    <lineage>
        <taxon>Eukaryota</taxon>
        <taxon>Viridiplantae</taxon>
        <taxon>Streptophyta</taxon>
        <taxon>Embryophyta</taxon>
        <taxon>Tracheophyta</taxon>
        <taxon>Spermatophyta</taxon>
        <taxon>Magnoliopsida</taxon>
        <taxon>eudicotyledons</taxon>
        <taxon>Gunneridae</taxon>
        <taxon>Pentapetalae</taxon>
        <taxon>rosids</taxon>
        <taxon>malvids</taxon>
        <taxon>Brassicales</taxon>
        <taxon>Brassicaceae</taxon>
        <taxon>Camelineae</taxon>
        <taxon>Arabidopsis</taxon>
    </lineage>
</organism>
<dbReference type="HOGENOM" id="CLU_2472125_0_0_1"/>
<accession>D7KYJ8</accession>
<keyword evidence="2" id="KW-1185">Reference proteome</keyword>
<evidence type="ECO:0000313" key="1">
    <source>
        <dbReference type="EMBL" id="EFH64516.1"/>
    </source>
</evidence>
<dbReference type="Proteomes" id="UP000008694">
    <property type="component" value="Unassembled WGS sequence"/>
</dbReference>